<protein>
    <submittedName>
        <fullName evidence="2">Uncharacterized protein</fullName>
    </submittedName>
</protein>
<name>A0A645BHP8_9ZZZZ</name>
<sequence>MRSEYTKSSLDNPRKETRKQDKPKVGKVIKGKAKIKKKSEISKIASTMIVGEVQNIKEYIIYDVIIPVITDTIGQIVQGSIDILFRGEVRSNKYGGRSSNGVTKVSYSSIFDDRRDDRRRDDRRTNYVAFDDVTFESKADAMEVLDRMDEIVDQYKVVRVADLFEMAGYSGNGSTDHNYGWTSTASATVDRNRHGEWYIKIQRPSPIR</sequence>
<dbReference type="EMBL" id="VSSQ01020060">
    <property type="protein sequence ID" value="MPM64628.1"/>
    <property type="molecule type" value="Genomic_DNA"/>
</dbReference>
<reference evidence="2" key="1">
    <citation type="submission" date="2019-08" db="EMBL/GenBank/DDBJ databases">
        <authorList>
            <person name="Kucharzyk K."/>
            <person name="Murdoch R.W."/>
            <person name="Higgins S."/>
            <person name="Loffler F."/>
        </authorList>
    </citation>
    <scope>NUCLEOTIDE SEQUENCE</scope>
</reference>
<accession>A0A645BHP8</accession>
<feature type="compositionally biased region" description="Polar residues" evidence="1">
    <location>
        <begin position="1"/>
        <end position="11"/>
    </location>
</feature>
<evidence type="ECO:0000313" key="2">
    <source>
        <dbReference type="EMBL" id="MPM64628.1"/>
    </source>
</evidence>
<comment type="caution">
    <text evidence="2">The sequence shown here is derived from an EMBL/GenBank/DDBJ whole genome shotgun (WGS) entry which is preliminary data.</text>
</comment>
<gene>
    <name evidence="2" type="ORF">SDC9_111515</name>
</gene>
<evidence type="ECO:0000256" key="1">
    <source>
        <dbReference type="SAM" id="MobiDB-lite"/>
    </source>
</evidence>
<feature type="region of interest" description="Disordered" evidence="1">
    <location>
        <begin position="1"/>
        <end position="29"/>
    </location>
</feature>
<organism evidence="2">
    <name type="scientific">bioreactor metagenome</name>
    <dbReference type="NCBI Taxonomy" id="1076179"/>
    <lineage>
        <taxon>unclassified sequences</taxon>
        <taxon>metagenomes</taxon>
        <taxon>ecological metagenomes</taxon>
    </lineage>
</organism>
<feature type="compositionally biased region" description="Basic and acidic residues" evidence="1">
    <location>
        <begin position="12"/>
        <end position="24"/>
    </location>
</feature>
<dbReference type="AlphaFoldDB" id="A0A645BHP8"/>
<proteinExistence type="predicted"/>